<dbReference type="NCBIfam" id="TIGR01297">
    <property type="entry name" value="CDF"/>
    <property type="match status" value="1"/>
</dbReference>
<feature type="transmembrane region" description="Helical" evidence="10">
    <location>
        <begin position="98"/>
        <end position="117"/>
    </location>
</feature>
<evidence type="ECO:0000256" key="8">
    <source>
        <dbReference type="ARBA" id="ARBA00023136"/>
    </source>
</evidence>
<dbReference type="Proteomes" id="UP000575241">
    <property type="component" value="Unassembled WGS sequence"/>
</dbReference>
<dbReference type="Gene3D" id="1.20.1510.10">
    <property type="entry name" value="Cation efflux protein transmembrane domain"/>
    <property type="match status" value="1"/>
</dbReference>
<evidence type="ECO:0000256" key="6">
    <source>
        <dbReference type="ARBA" id="ARBA00022989"/>
    </source>
</evidence>
<dbReference type="PANTHER" id="PTHR11562:SF17">
    <property type="entry name" value="RE54080P-RELATED"/>
    <property type="match status" value="1"/>
</dbReference>
<evidence type="ECO:0000256" key="7">
    <source>
        <dbReference type="ARBA" id="ARBA00023065"/>
    </source>
</evidence>
<feature type="domain" description="Cation efflux protein transmembrane" evidence="11">
    <location>
        <begin position="33"/>
        <end position="219"/>
    </location>
</feature>
<evidence type="ECO:0000256" key="3">
    <source>
        <dbReference type="ARBA" id="ARBA00022448"/>
    </source>
</evidence>
<comment type="subcellular location">
    <subcellularLocation>
        <location evidence="1">Membrane</location>
        <topology evidence="1">Multi-pass membrane protein</topology>
    </subcellularLocation>
</comment>
<evidence type="ECO:0000256" key="10">
    <source>
        <dbReference type="SAM" id="Phobius"/>
    </source>
</evidence>
<evidence type="ECO:0000256" key="1">
    <source>
        <dbReference type="ARBA" id="ARBA00004141"/>
    </source>
</evidence>
<dbReference type="InterPro" id="IPR027469">
    <property type="entry name" value="Cation_efflux_TMD_sf"/>
</dbReference>
<feature type="transmembrane region" description="Helical" evidence="10">
    <location>
        <begin position="129"/>
        <end position="153"/>
    </location>
</feature>
<feature type="domain" description="Cation efflux protein cytoplasmic" evidence="12">
    <location>
        <begin position="226"/>
        <end position="299"/>
    </location>
</feature>
<keyword evidence="14" id="KW-1185">Reference proteome</keyword>
<feature type="region of interest" description="Disordered" evidence="9">
    <location>
        <begin position="1"/>
        <end position="21"/>
    </location>
</feature>
<evidence type="ECO:0000313" key="13">
    <source>
        <dbReference type="EMBL" id="MBB4841077.1"/>
    </source>
</evidence>
<evidence type="ECO:0000259" key="12">
    <source>
        <dbReference type="Pfam" id="PF16916"/>
    </source>
</evidence>
<dbReference type="InterPro" id="IPR002524">
    <property type="entry name" value="Cation_efflux"/>
</dbReference>
<comment type="caution">
    <text evidence="13">The sequence shown here is derived from an EMBL/GenBank/DDBJ whole genome shotgun (WGS) entry which is preliminary data.</text>
</comment>
<dbReference type="SUPFAM" id="SSF161111">
    <property type="entry name" value="Cation efflux protein transmembrane domain-like"/>
    <property type="match status" value="1"/>
</dbReference>
<dbReference type="InterPro" id="IPR050681">
    <property type="entry name" value="CDF/SLC30A"/>
</dbReference>
<dbReference type="GO" id="GO:0005886">
    <property type="term" value="C:plasma membrane"/>
    <property type="evidence" value="ECO:0007669"/>
    <property type="project" value="TreeGrafter"/>
</dbReference>
<keyword evidence="5" id="KW-0862">Zinc</keyword>
<reference evidence="13 14" key="1">
    <citation type="submission" date="2020-08" db="EMBL/GenBank/DDBJ databases">
        <title>Functional genomics of gut bacteria from endangered species of beetles.</title>
        <authorList>
            <person name="Carlos-Shanley C."/>
        </authorList>
    </citation>
    <scope>NUCLEOTIDE SEQUENCE [LARGE SCALE GENOMIC DNA]</scope>
    <source>
        <strain evidence="13 14">S00224</strain>
    </source>
</reference>
<dbReference type="SUPFAM" id="SSF160240">
    <property type="entry name" value="Cation efflux protein cytoplasmic domain-like"/>
    <property type="match status" value="1"/>
</dbReference>
<feature type="compositionally biased region" description="Basic residues" evidence="9">
    <location>
        <begin position="9"/>
        <end position="21"/>
    </location>
</feature>
<dbReference type="EMBL" id="JACHLN010000004">
    <property type="protein sequence ID" value="MBB4841077.1"/>
    <property type="molecule type" value="Genomic_DNA"/>
</dbReference>
<evidence type="ECO:0000256" key="5">
    <source>
        <dbReference type="ARBA" id="ARBA00022906"/>
    </source>
</evidence>
<dbReference type="GO" id="GO:0005385">
    <property type="term" value="F:zinc ion transmembrane transporter activity"/>
    <property type="evidence" value="ECO:0007669"/>
    <property type="project" value="TreeGrafter"/>
</dbReference>
<dbReference type="InterPro" id="IPR027470">
    <property type="entry name" value="Cation_efflux_CTD"/>
</dbReference>
<dbReference type="PANTHER" id="PTHR11562">
    <property type="entry name" value="CATION EFFLUX PROTEIN/ ZINC TRANSPORTER"/>
    <property type="match status" value="1"/>
</dbReference>
<gene>
    <name evidence="13" type="ORF">HNP52_004174</name>
</gene>
<evidence type="ECO:0000256" key="4">
    <source>
        <dbReference type="ARBA" id="ARBA00022692"/>
    </source>
</evidence>
<keyword evidence="3" id="KW-0813">Transport</keyword>
<name>A0A7W7K5F9_9SPHN</name>
<dbReference type="Pfam" id="PF01545">
    <property type="entry name" value="Cation_efflux"/>
    <property type="match status" value="1"/>
</dbReference>
<keyword evidence="7" id="KW-0406">Ion transport</keyword>
<protein>
    <submittedName>
        <fullName evidence="13">Cobalt-zinc-cadmium efflux system protein</fullName>
    </submittedName>
</protein>
<proteinExistence type="inferred from homology"/>
<dbReference type="Pfam" id="PF16916">
    <property type="entry name" value="ZT_dimer"/>
    <property type="match status" value="1"/>
</dbReference>
<accession>A0A7W7K5F9</accession>
<dbReference type="InterPro" id="IPR036837">
    <property type="entry name" value="Cation_efflux_CTD_sf"/>
</dbReference>
<keyword evidence="4 10" id="KW-0812">Transmembrane</keyword>
<evidence type="ECO:0000256" key="9">
    <source>
        <dbReference type="SAM" id="MobiDB-lite"/>
    </source>
</evidence>
<evidence type="ECO:0000256" key="2">
    <source>
        <dbReference type="ARBA" id="ARBA00008873"/>
    </source>
</evidence>
<keyword evidence="6 10" id="KW-1133">Transmembrane helix</keyword>
<evidence type="ECO:0000259" key="11">
    <source>
        <dbReference type="Pfam" id="PF01545"/>
    </source>
</evidence>
<feature type="transmembrane region" description="Helical" evidence="10">
    <location>
        <begin position="193"/>
        <end position="214"/>
    </location>
</feature>
<dbReference type="AlphaFoldDB" id="A0A7W7K5F9"/>
<evidence type="ECO:0000313" key="14">
    <source>
        <dbReference type="Proteomes" id="UP000575241"/>
    </source>
</evidence>
<keyword evidence="5" id="KW-0864">Zinc transport</keyword>
<feature type="transmembrane region" description="Helical" evidence="10">
    <location>
        <begin position="165"/>
        <end position="187"/>
    </location>
</feature>
<comment type="similarity">
    <text evidence="2">Belongs to the cation diffusion facilitator (CDF) transporter (TC 2.A.4) family. SLC30A subfamily.</text>
</comment>
<sequence>MAAHDHNHNHNGHAHHGHGHSHAPADFGRAFAIGTALNLAFVLVEGAAGFLTHSMALLADAGHNLSDVLGLLIAWGGAELAKRPASPRFTYGLRGSSILAALANAVLLFVAVGAILLETIQRLSEPRDVPGMTVMLVAGAGIVVNLATALLFASGRKGDVNIRGAYLHMAADAAVSAGVVIAGALILFTGADWIDPAISLVIVGVILWSSWGLFTESLTMALQAVPKGIDSAAVEAALASMPGVTRVHDLHIWPMSTTEAALTAHLVMPDGHPGDAFLIALQHRLAHDFRIDHTTVQIELGDGAECRMHGSGHAHE</sequence>
<dbReference type="InterPro" id="IPR058533">
    <property type="entry name" value="Cation_efflux_TM"/>
</dbReference>
<keyword evidence="8 10" id="KW-0472">Membrane</keyword>
<dbReference type="RefSeq" id="WP_184170128.1">
    <property type="nucleotide sequence ID" value="NZ_JACHLN010000004.1"/>
</dbReference>
<organism evidence="13 14">
    <name type="scientific">Sphingomonas kyeonggiensis</name>
    <dbReference type="NCBI Taxonomy" id="1268553"/>
    <lineage>
        <taxon>Bacteria</taxon>
        <taxon>Pseudomonadati</taxon>
        <taxon>Pseudomonadota</taxon>
        <taxon>Alphaproteobacteria</taxon>
        <taxon>Sphingomonadales</taxon>
        <taxon>Sphingomonadaceae</taxon>
        <taxon>Sphingomonas</taxon>
    </lineage>
</organism>